<dbReference type="GO" id="GO:0046872">
    <property type="term" value="F:metal ion binding"/>
    <property type="evidence" value="ECO:0007669"/>
    <property type="project" value="UniProtKB-KW"/>
</dbReference>
<dbReference type="AlphaFoldDB" id="A0A4D7DSQ0"/>
<accession>A0A4D7DSQ0</accession>
<dbReference type="Gene3D" id="1.10.760.10">
    <property type="entry name" value="Cytochrome c-like domain"/>
    <property type="match status" value="1"/>
</dbReference>
<name>A0A4D7DSQ0_9HYPH</name>
<dbReference type="SUPFAM" id="SSF46626">
    <property type="entry name" value="Cytochrome c"/>
    <property type="match status" value="1"/>
</dbReference>
<keyword evidence="3 6" id="KW-0479">Metal-binding</keyword>
<dbReference type="InterPro" id="IPR036909">
    <property type="entry name" value="Cyt_c-like_dom_sf"/>
</dbReference>
<keyword evidence="5 6" id="KW-0408">Iron</keyword>
<feature type="chain" id="PRO_5044606337" evidence="7">
    <location>
        <begin position="22"/>
        <end position="128"/>
    </location>
</feature>
<dbReference type="PRINTS" id="PR00604">
    <property type="entry name" value="CYTCHRMECIAB"/>
</dbReference>
<evidence type="ECO:0000259" key="8">
    <source>
        <dbReference type="PROSITE" id="PS51007"/>
    </source>
</evidence>
<reference evidence="9 11" key="1">
    <citation type="submission" date="2019-04" db="EMBL/GenBank/DDBJ databases">
        <title>Complete genome sequence of Agrobacterium larrymoorei CFBP5473.</title>
        <authorList>
            <person name="Haryono M."/>
            <person name="Chou L."/>
            <person name="Lin Y.-C."/>
            <person name="Lai E.-M."/>
            <person name="Kuo C.-H."/>
        </authorList>
    </citation>
    <scope>NUCLEOTIDE SEQUENCE [LARGE SCALE GENOMIC DNA]</scope>
    <source>
        <strain evidence="9 11">CFBP5473</strain>
    </source>
</reference>
<dbReference type="STRING" id="1367849.GCA_000518585_01259"/>
<keyword evidence="1" id="KW-0813">Transport</keyword>
<dbReference type="Pfam" id="PF00034">
    <property type="entry name" value="Cytochrom_C"/>
    <property type="match status" value="1"/>
</dbReference>
<dbReference type="EMBL" id="CP072168">
    <property type="protein sequence ID" value="QYA10052.1"/>
    <property type="molecule type" value="Genomic_DNA"/>
</dbReference>
<evidence type="ECO:0000313" key="12">
    <source>
        <dbReference type="Proteomes" id="UP000826513"/>
    </source>
</evidence>
<keyword evidence="2 6" id="KW-0349">Heme</keyword>
<evidence type="ECO:0000256" key="4">
    <source>
        <dbReference type="ARBA" id="ARBA00022982"/>
    </source>
</evidence>
<evidence type="ECO:0000256" key="2">
    <source>
        <dbReference type="ARBA" id="ARBA00022617"/>
    </source>
</evidence>
<evidence type="ECO:0000313" key="11">
    <source>
        <dbReference type="Proteomes" id="UP000298545"/>
    </source>
</evidence>
<keyword evidence="12" id="KW-1185">Reference proteome</keyword>
<dbReference type="InterPro" id="IPR009056">
    <property type="entry name" value="Cyt_c-like_dom"/>
</dbReference>
<dbReference type="Proteomes" id="UP000298545">
    <property type="component" value="Chromosome linear"/>
</dbReference>
<dbReference type="InterPro" id="IPR002327">
    <property type="entry name" value="Cyt_c_1A/1B"/>
</dbReference>
<reference evidence="10 12" key="2">
    <citation type="submission" date="2021-03" db="EMBL/GenBank/DDBJ databases">
        <title>Rapid diversification of plasmids in a genus of pathogenic and nitrogen fixing bacteria.</title>
        <authorList>
            <person name="Weisberg A.J."/>
            <person name="Miller M."/>
            <person name="Ream W."/>
            <person name="Grunwald N.J."/>
            <person name="Chang J.H."/>
        </authorList>
    </citation>
    <scope>NUCLEOTIDE SEQUENCE [LARGE SCALE GENOMIC DNA]</scope>
    <source>
        <strain evidence="10 12">AF3.44</strain>
    </source>
</reference>
<dbReference type="EMBL" id="CP039692">
    <property type="protein sequence ID" value="QCJ00466.1"/>
    <property type="molecule type" value="Genomic_DNA"/>
</dbReference>
<keyword evidence="4" id="KW-0249">Electron transport</keyword>
<evidence type="ECO:0000313" key="9">
    <source>
        <dbReference type="EMBL" id="QCJ00466.1"/>
    </source>
</evidence>
<feature type="domain" description="Cytochrome c" evidence="8">
    <location>
        <begin position="23"/>
        <end position="126"/>
    </location>
</feature>
<dbReference type="GO" id="GO:0009055">
    <property type="term" value="F:electron transfer activity"/>
    <property type="evidence" value="ECO:0007669"/>
    <property type="project" value="InterPro"/>
</dbReference>
<evidence type="ECO:0000256" key="7">
    <source>
        <dbReference type="SAM" id="SignalP"/>
    </source>
</evidence>
<evidence type="ECO:0000256" key="5">
    <source>
        <dbReference type="ARBA" id="ARBA00023004"/>
    </source>
</evidence>
<evidence type="ECO:0000256" key="3">
    <source>
        <dbReference type="ARBA" id="ARBA00022723"/>
    </source>
</evidence>
<dbReference type="RefSeq" id="WP_027674122.1">
    <property type="nucleotide sequence ID" value="NZ_CP039692.1"/>
</dbReference>
<evidence type="ECO:0000256" key="6">
    <source>
        <dbReference type="PROSITE-ProRule" id="PRU00433"/>
    </source>
</evidence>
<dbReference type="PROSITE" id="PS51007">
    <property type="entry name" value="CYTC"/>
    <property type="match status" value="1"/>
</dbReference>
<evidence type="ECO:0000256" key="1">
    <source>
        <dbReference type="ARBA" id="ARBA00022448"/>
    </source>
</evidence>
<gene>
    <name evidence="9" type="ORF">CFBP5473_17835</name>
    <name evidence="10" type="ORF">J5285_20500</name>
</gene>
<organism evidence="9 11">
    <name type="scientific">Agrobacterium larrymoorei</name>
    <dbReference type="NCBI Taxonomy" id="160699"/>
    <lineage>
        <taxon>Bacteria</taxon>
        <taxon>Pseudomonadati</taxon>
        <taxon>Pseudomonadota</taxon>
        <taxon>Alphaproteobacteria</taxon>
        <taxon>Hyphomicrobiales</taxon>
        <taxon>Rhizobiaceae</taxon>
        <taxon>Rhizobium/Agrobacterium group</taxon>
        <taxon>Agrobacterium</taxon>
    </lineage>
</organism>
<protein>
    <submittedName>
        <fullName evidence="9">Cytochrome c family protein</fullName>
    </submittedName>
</protein>
<feature type="signal peptide" evidence="7">
    <location>
        <begin position="1"/>
        <end position="21"/>
    </location>
</feature>
<dbReference type="GO" id="GO:0020037">
    <property type="term" value="F:heme binding"/>
    <property type="evidence" value="ECO:0007669"/>
    <property type="project" value="InterPro"/>
</dbReference>
<dbReference type="Proteomes" id="UP000826513">
    <property type="component" value="Chromosome 2"/>
</dbReference>
<keyword evidence="7" id="KW-0732">Signal</keyword>
<dbReference type="KEGG" id="alf:CFBP5473_17835"/>
<dbReference type="OrthoDB" id="9805828at2"/>
<evidence type="ECO:0000313" key="10">
    <source>
        <dbReference type="EMBL" id="QYA10052.1"/>
    </source>
</evidence>
<proteinExistence type="predicted"/>
<dbReference type="PANTHER" id="PTHR11961">
    <property type="entry name" value="CYTOCHROME C"/>
    <property type="match status" value="1"/>
</dbReference>
<sequence>MKMILFAAPAALALSAAAAMADGDPARGEQGFSKCSACHNIDNPRTRLGPHLMGVVGRPAGSVPDYPNYSQAMKDAGAGGLVWDEEALKQFLSSPKKKVPGTSMRFFGLWSETEIDDIIAYLKTKPLP</sequence>